<keyword evidence="5" id="KW-0539">Nucleus</keyword>
<feature type="compositionally biased region" description="Basic and acidic residues" evidence="9">
    <location>
        <begin position="463"/>
        <end position="487"/>
    </location>
</feature>
<feature type="compositionally biased region" description="Basic and acidic residues" evidence="9">
    <location>
        <begin position="289"/>
        <end position="301"/>
    </location>
</feature>
<dbReference type="OrthoDB" id="2155935at2759"/>
<evidence type="ECO:0000256" key="2">
    <source>
        <dbReference type="ARBA" id="ARBA00022763"/>
    </source>
</evidence>
<evidence type="ECO:0000256" key="4">
    <source>
        <dbReference type="ARBA" id="ARBA00023204"/>
    </source>
</evidence>
<reference evidence="12 13" key="1">
    <citation type="submission" date="2017-10" db="EMBL/GenBank/DDBJ databases">
        <title>Development of genomic resources for the powdery mildew, Erysiphe pulchra.</title>
        <authorList>
            <person name="Wadl P.A."/>
            <person name="Mack B.M."/>
            <person name="Moore G."/>
            <person name="Beltz S.B."/>
        </authorList>
    </citation>
    <scope>NUCLEOTIDE SEQUENCE [LARGE SCALE GENOMIC DNA]</scope>
    <source>
        <strain evidence="12">Cflorida</strain>
    </source>
</reference>
<dbReference type="Pfam" id="PF09302">
    <property type="entry name" value="XLF"/>
    <property type="match status" value="1"/>
</dbReference>
<name>A0A2S4PLV6_9PEZI</name>
<dbReference type="PANTHER" id="PTHR32235:SF1">
    <property type="entry name" value="NON-HOMOLOGOUS END-JOINING FACTOR 1"/>
    <property type="match status" value="1"/>
</dbReference>
<feature type="region of interest" description="Disordered" evidence="9">
    <location>
        <begin position="276"/>
        <end position="301"/>
    </location>
</feature>
<keyword evidence="3" id="KW-0238">DNA-binding</keyword>
<evidence type="ECO:0000256" key="8">
    <source>
        <dbReference type="SAM" id="Coils"/>
    </source>
</evidence>
<sequence length="542" mass="61661">MSWRHLKLSSCEDTNIPTLLLATKISSSSYEIYLTDLITIWSESLSPLEIRKRSYEENTSIYPSSEDQLAILLDKIDQALSGRPGTTLHIRLSSEDNTSGSRDLILQLHVDLPKGLTALEWPVRLSVRPPVLLAEVLTIPLLKLYRQSLRNLDLLSQSLKQKDHVIEKLLDKFEEQGIDLGQVFPQILGKQRGELDRKSALKKVRGLAKFDLKSLKTNQDLSTNAEDVGFSITNIFEDESSGVISLETKSFLNGKVDWWKNVKATTFKLKIESVPSKDNSQEMITAQTRPEHTHDDLSNIDDRRGFRELLISDNSSRNIFPPTSTSISRHDKSDIFNEVDSKSKAKPEMTDSEVESDDAFSPLPKQNKESEKVEKQQKSEPRPPQSHDKFIVHKEKPLSHSLEPKNHSITEKIADSKTHDTNNLQSITVLPASPPKKRPNLGIIKGTKKKSGFTESSFVDPEIDSKSDCEKQQHLQEEKNDNNIKKAKTKEVLMQDIKYSQEKKIANEEDPLEKANRKRAELRKELELKMASKNPVKKTRRF</sequence>
<comment type="subcellular location">
    <subcellularLocation>
        <location evidence="1">Nucleus</location>
    </subcellularLocation>
</comment>
<feature type="compositionally biased region" description="Polar residues" evidence="9">
    <location>
        <begin position="276"/>
        <end position="288"/>
    </location>
</feature>
<evidence type="ECO:0000259" key="10">
    <source>
        <dbReference type="Pfam" id="PF09302"/>
    </source>
</evidence>
<dbReference type="InterPro" id="IPR015381">
    <property type="entry name" value="XLF-like_N"/>
</dbReference>
<dbReference type="InterPro" id="IPR038051">
    <property type="entry name" value="XRCC4-like_N_sf"/>
</dbReference>
<dbReference type="PANTHER" id="PTHR32235">
    <property type="entry name" value="NON-HOMOLOGOUS END-JOINING FACTOR 1"/>
    <property type="match status" value="1"/>
</dbReference>
<accession>A0A2S4PLV6</accession>
<evidence type="ECO:0000256" key="3">
    <source>
        <dbReference type="ARBA" id="ARBA00023125"/>
    </source>
</evidence>
<dbReference type="STRING" id="225359.A0A2S4PLV6"/>
<evidence type="ECO:0000313" key="12">
    <source>
        <dbReference type="EMBL" id="POS83022.1"/>
    </source>
</evidence>
<comment type="caution">
    <text evidence="12">The sequence shown here is derived from an EMBL/GenBank/DDBJ whole genome shotgun (WGS) entry which is preliminary data.</text>
</comment>
<evidence type="ECO:0000256" key="6">
    <source>
        <dbReference type="ARBA" id="ARBA00025747"/>
    </source>
</evidence>
<dbReference type="Gene3D" id="2.170.210.10">
    <property type="entry name" value="DNA double-strand break repair and VJ recombination XRCC4, N-terminal"/>
    <property type="match status" value="1"/>
</dbReference>
<dbReference type="GO" id="GO:0006303">
    <property type="term" value="P:double-strand break repair via nonhomologous end joining"/>
    <property type="evidence" value="ECO:0007669"/>
    <property type="project" value="UniProtKB-ARBA"/>
</dbReference>
<dbReference type="InterPro" id="IPR053829">
    <property type="entry name" value="XLF-like_CC"/>
</dbReference>
<proteinExistence type="inferred from homology"/>
<feature type="domain" description="XLF-like N-terminal" evidence="10">
    <location>
        <begin position="2"/>
        <end position="126"/>
    </location>
</feature>
<evidence type="ECO:0000259" key="11">
    <source>
        <dbReference type="Pfam" id="PF21928"/>
    </source>
</evidence>
<comment type="similarity">
    <text evidence="6">Belongs to the XRCC4-XLF family. XLF subfamily.</text>
</comment>
<evidence type="ECO:0000256" key="1">
    <source>
        <dbReference type="ARBA" id="ARBA00004123"/>
    </source>
</evidence>
<feature type="compositionally biased region" description="Polar residues" evidence="9">
    <location>
        <begin position="315"/>
        <end position="327"/>
    </location>
</feature>
<keyword evidence="2" id="KW-0227">DNA damage</keyword>
<dbReference type="InterPro" id="IPR052287">
    <property type="entry name" value="NHEJ_factor"/>
</dbReference>
<dbReference type="GO" id="GO:0045027">
    <property type="term" value="F:DNA end binding"/>
    <property type="evidence" value="ECO:0007669"/>
    <property type="project" value="TreeGrafter"/>
</dbReference>
<keyword evidence="13" id="KW-1185">Reference proteome</keyword>
<dbReference type="CDD" id="cd22285">
    <property type="entry name" value="HD_XLF_N"/>
    <property type="match status" value="1"/>
</dbReference>
<feature type="domain" description="XLF-like coiled-coil region" evidence="11">
    <location>
        <begin position="129"/>
        <end position="181"/>
    </location>
</feature>
<dbReference type="GO" id="GO:0032807">
    <property type="term" value="C:DNA ligase IV complex"/>
    <property type="evidence" value="ECO:0007669"/>
    <property type="project" value="TreeGrafter"/>
</dbReference>
<feature type="region of interest" description="Disordered" evidence="9">
    <location>
        <begin position="315"/>
        <end position="487"/>
    </location>
</feature>
<dbReference type="Pfam" id="PF21928">
    <property type="entry name" value="XLF_CC"/>
    <property type="match status" value="1"/>
</dbReference>
<protein>
    <recommendedName>
        <fullName evidence="7">Non-homologous end-joining factor 1</fullName>
    </recommendedName>
</protein>
<evidence type="ECO:0000256" key="5">
    <source>
        <dbReference type="ARBA" id="ARBA00023242"/>
    </source>
</evidence>
<feature type="compositionally biased region" description="Basic and acidic residues" evidence="9">
    <location>
        <begin position="328"/>
        <end position="349"/>
    </location>
</feature>
<keyword evidence="4" id="KW-0234">DNA repair</keyword>
<evidence type="ECO:0000313" key="13">
    <source>
        <dbReference type="Proteomes" id="UP000237438"/>
    </source>
</evidence>
<feature type="coiled-coil region" evidence="8">
    <location>
        <begin position="505"/>
        <end position="532"/>
    </location>
</feature>
<dbReference type="EMBL" id="PEDP01001975">
    <property type="protein sequence ID" value="POS83022.1"/>
    <property type="molecule type" value="Genomic_DNA"/>
</dbReference>
<feature type="compositionally biased region" description="Basic and acidic residues" evidence="9">
    <location>
        <begin position="366"/>
        <end position="420"/>
    </location>
</feature>
<dbReference type="Proteomes" id="UP000237438">
    <property type="component" value="Unassembled WGS sequence"/>
</dbReference>
<evidence type="ECO:0000256" key="9">
    <source>
        <dbReference type="SAM" id="MobiDB-lite"/>
    </source>
</evidence>
<evidence type="ECO:0000256" key="7">
    <source>
        <dbReference type="ARBA" id="ARBA00044529"/>
    </source>
</evidence>
<keyword evidence="8" id="KW-0175">Coiled coil</keyword>
<gene>
    <name evidence="12" type="ORF">EPUL_006229</name>
</gene>
<dbReference type="AlphaFoldDB" id="A0A2S4PLV6"/>
<organism evidence="12 13">
    <name type="scientific">Erysiphe pulchra</name>
    <dbReference type="NCBI Taxonomy" id="225359"/>
    <lineage>
        <taxon>Eukaryota</taxon>
        <taxon>Fungi</taxon>
        <taxon>Dikarya</taxon>
        <taxon>Ascomycota</taxon>
        <taxon>Pezizomycotina</taxon>
        <taxon>Leotiomycetes</taxon>
        <taxon>Erysiphales</taxon>
        <taxon>Erysiphaceae</taxon>
        <taxon>Erysiphe</taxon>
    </lineage>
</organism>